<sequence length="501" mass="54402">MRPALLFADGSAPAPQQPLADRVAEDLGLATVIDAMAAGDDFLAETARAVLLAASPGPEDVAYRQAVLGDLQREPELSRELYQLTGRALEAQRSAARTVYFDSPETVLNRSIVTLTAYVQLLRELRALADRYRPRVSSAGCHQFFAMVDDQFGEAYLEQATIRIDQLRLDGNLLVSARLGTGNQSEGLTMRQSQRPARSLFRRSGTPKATYKLPYGDEAASRALGSLRDQALAGLAGAADRSARHVLAFFDTLRTEVAFYLGCLNLREALTRRGAAVCVPAVHDSAAREFAFRGLYDPGLQLRLDQPATANDLDAGGRTLIMVTGANRGGKSTFLRSVGLAQLMAAAGGFVAAGAFTTAARSGVYTHFTTDEDDALVSGKFDEELRRMSQVADAIGPRGVLLCNESFQSTNEREGSDIARRIVDALTEAGVTVVFVTHLHELAQGCYDDRERFPATFLRAERERSFRLREAAPEATSHGADLWGQSRERMLARILADRPAS</sequence>
<dbReference type="InterPro" id="IPR000432">
    <property type="entry name" value="DNA_mismatch_repair_MutS_C"/>
</dbReference>
<keyword evidence="1" id="KW-0547">Nucleotide-binding</keyword>
<dbReference type="PANTHER" id="PTHR11361:SF34">
    <property type="entry name" value="DNA MISMATCH REPAIR PROTEIN MSH1, MITOCHONDRIAL"/>
    <property type="match status" value="1"/>
</dbReference>
<dbReference type="SMART" id="SM00534">
    <property type="entry name" value="MUTSac"/>
    <property type="match status" value="1"/>
</dbReference>
<dbReference type="GO" id="GO:0005829">
    <property type="term" value="C:cytosol"/>
    <property type="evidence" value="ECO:0007669"/>
    <property type="project" value="TreeGrafter"/>
</dbReference>
<dbReference type="GO" id="GO:0030983">
    <property type="term" value="F:mismatched DNA binding"/>
    <property type="evidence" value="ECO:0007669"/>
    <property type="project" value="InterPro"/>
</dbReference>
<evidence type="ECO:0000259" key="4">
    <source>
        <dbReference type="SMART" id="SM00534"/>
    </source>
</evidence>
<comment type="caution">
    <text evidence="5">The sequence shown here is derived from an EMBL/GenBank/DDBJ whole genome shotgun (WGS) entry which is preliminary data.</text>
</comment>
<evidence type="ECO:0000256" key="3">
    <source>
        <dbReference type="ARBA" id="ARBA00023125"/>
    </source>
</evidence>
<organism evidence="5 6">
    <name type="scientific">Paractinoplanes abujensis</name>
    <dbReference type="NCBI Taxonomy" id="882441"/>
    <lineage>
        <taxon>Bacteria</taxon>
        <taxon>Bacillati</taxon>
        <taxon>Actinomycetota</taxon>
        <taxon>Actinomycetes</taxon>
        <taxon>Micromonosporales</taxon>
        <taxon>Micromonosporaceae</taxon>
        <taxon>Paractinoplanes</taxon>
    </lineage>
</organism>
<evidence type="ECO:0000256" key="1">
    <source>
        <dbReference type="ARBA" id="ARBA00022741"/>
    </source>
</evidence>
<dbReference type="Proteomes" id="UP000542742">
    <property type="component" value="Unassembled WGS sequence"/>
</dbReference>
<keyword evidence="2" id="KW-0067">ATP-binding</keyword>
<gene>
    <name evidence="5" type="ORF">BKA14_000123</name>
</gene>
<accession>A0A7W7CMR7</accession>
<dbReference type="Gene3D" id="3.40.50.300">
    <property type="entry name" value="P-loop containing nucleotide triphosphate hydrolases"/>
    <property type="match status" value="1"/>
</dbReference>
<dbReference type="InterPro" id="IPR027417">
    <property type="entry name" value="P-loop_NTPase"/>
</dbReference>
<dbReference type="SUPFAM" id="SSF52540">
    <property type="entry name" value="P-loop containing nucleoside triphosphate hydrolases"/>
    <property type="match status" value="1"/>
</dbReference>
<evidence type="ECO:0000313" key="6">
    <source>
        <dbReference type="Proteomes" id="UP000542742"/>
    </source>
</evidence>
<keyword evidence="3" id="KW-0238">DNA-binding</keyword>
<dbReference type="EMBL" id="JACHMF010000001">
    <property type="protein sequence ID" value="MBB4689975.1"/>
    <property type="molecule type" value="Genomic_DNA"/>
</dbReference>
<proteinExistence type="predicted"/>
<protein>
    <submittedName>
        <fullName evidence="5">DNA mismatch repair ATPase MutS</fullName>
    </submittedName>
</protein>
<evidence type="ECO:0000313" key="5">
    <source>
        <dbReference type="EMBL" id="MBB4689975.1"/>
    </source>
</evidence>
<dbReference type="AlphaFoldDB" id="A0A7W7CMR7"/>
<feature type="domain" description="DNA mismatch repair proteins mutS family" evidence="4">
    <location>
        <begin position="318"/>
        <end position="496"/>
    </location>
</feature>
<name>A0A7W7CMR7_9ACTN</name>
<dbReference type="RefSeq" id="WP_184949005.1">
    <property type="nucleotide sequence ID" value="NZ_BOMC01000040.1"/>
</dbReference>
<keyword evidence="6" id="KW-1185">Reference proteome</keyword>
<dbReference type="GO" id="GO:0140664">
    <property type="term" value="F:ATP-dependent DNA damage sensor activity"/>
    <property type="evidence" value="ECO:0007669"/>
    <property type="project" value="InterPro"/>
</dbReference>
<dbReference type="Pfam" id="PF00488">
    <property type="entry name" value="MutS_V"/>
    <property type="match status" value="1"/>
</dbReference>
<dbReference type="PANTHER" id="PTHR11361">
    <property type="entry name" value="DNA MISMATCH REPAIR PROTEIN MUTS FAMILY MEMBER"/>
    <property type="match status" value="1"/>
</dbReference>
<dbReference type="GO" id="GO:0005524">
    <property type="term" value="F:ATP binding"/>
    <property type="evidence" value="ECO:0007669"/>
    <property type="project" value="UniProtKB-KW"/>
</dbReference>
<dbReference type="InterPro" id="IPR045076">
    <property type="entry name" value="MutS"/>
</dbReference>
<evidence type="ECO:0000256" key="2">
    <source>
        <dbReference type="ARBA" id="ARBA00022840"/>
    </source>
</evidence>
<dbReference type="GO" id="GO:0006298">
    <property type="term" value="P:mismatch repair"/>
    <property type="evidence" value="ECO:0007669"/>
    <property type="project" value="InterPro"/>
</dbReference>
<reference evidence="5 6" key="1">
    <citation type="submission" date="2020-08" db="EMBL/GenBank/DDBJ databases">
        <title>Sequencing the genomes of 1000 actinobacteria strains.</title>
        <authorList>
            <person name="Klenk H.-P."/>
        </authorList>
    </citation>
    <scope>NUCLEOTIDE SEQUENCE [LARGE SCALE GENOMIC DNA]</scope>
    <source>
        <strain evidence="5 6">DSM 45518</strain>
    </source>
</reference>